<dbReference type="InterPro" id="IPR000705">
    <property type="entry name" value="Galactokinase"/>
</dbReference>
<evidence type="ECO:0000313" key="19">
    <source>
        <dbReference type="EMBL" id="KAF2007085.1"/>
    </source>
</evidence>
<keyword evidence="5" id="KW-0808">Transferase</keyword>
<comment type="pathway">
    <text evidence="1">Carbohydrate metabolism; galactose metabolism.</text>
</comment>
<dbReference type="InterPro" id="IPR013750">
    <property type="entry name" value="GHMP_kinase_C_dom"/>
</dbReference>
<keyword evidence="12" id="KW-0753">Steroid metabolism</keyword>
<dbReference type="OrthoDB" id="187738at2759"/>
<evidence type="ECO:0000256" key="15">
    <source>
        <dbReference type="ARBA" id="ARBA00049538"/>
    </source>
</evidence>
<evidence type="ECO:0000256" key="1">
    <source>
        <dbReference type="ARBA" id="ARBA00004947"/>
    </source>
</evidence>
<dbReference type="PANTHER" id="PTHR10457">
    <property type="entry name" value="MEVALONATE KINASE/GALACTOKINASE"/>
    <property type="match status" value="1"/>
</dbReference>
<dbReference type="Gene3D" id="3.30.70.3170">
    <property type="match status" value="1"/>
</dbReference>
<dbReference type="EC" id="2.7.1.6" evidence="3"/>
<dbReference type="AlphaFoldDB" id="A0A6A5X2F6"/>
<keyword evidence="9" id="KW-0444">Lipid biosynthesis</keyword>
<evidence type="ECO:0000256" key="6">
    <source>
        <dbReference type="ARBA" id="ARBA00022741"/>
    </source>
</evidence>
<dbReference type="InterPro" id="IPR006204">
    <property type="entry name" value="GHMP_kinase_N_dom"/>
</dbReference>
<evidence type="ECO:0000256" key="12">
    <source>
        <dbReference type="ARBA" id="ARBA00023221"/>
    </source>
</evidence>
<proteinExistence type="inferred from homology"/>
<keyword evidence="9" id="KW-0752">Steroid biosynthesis</keyword>
<dbReference type="FunFam" id="1.20.1440.340:FF:000003">
    <property type="entry name" value="GAL1p Galactokinase"/>
    <property type="match status" value="1"/>
</dbReference>
<dbReference type="PIRSF" id="PIRSF000530">
    <property type="entry name" value="Galactokinase"/>
    <property type="match status" value="1"/>
</dbReference>
<feature type="domain" description="GHMP kinase N-terminal" evidence="16">
    <location>
        <begin position="129"/>
        <end position="214"/>
    </location>
</feature>
<evidence type="ECO:0000256" key="11">
    <source>
        <dbReference type="ARBA" id="ARBA00023166"/>
    </source>
</evidence>
<evidence type="ECO:0000256" key="10">
    <source>
        <dbReference type="ARBA" id="ARBA00023144"/>
    </source>
</evidence>
<dbReference type="GO" id="GO:0005829">
    <property type="term" value="C:cytosol"/>
    <property type="evidence" value="ECO:0007669"/>
    <property type="project" value="TreeGrafter"/>
</dbReference>
<organism evidence="19 20">
    <name type="scientific">Amniculicola lignicola CBS 123094</name>
    <dbReference type="NCBI Taxonomy" id="1392246"/>
    <lineage>
        <taxon>Eukaryota</taxon>
        <taxon>Fungi</taxon>
        <taxon>Dikarya</taxon>
        <taxon>Ascomycota</taxon>
        <taxon>Pezizomycotina</taxon>
        <taxon>Dothideomycetes</taxon>
        <taxon>Pleosporomycetidae</taxon>
        <taxon>Pleosporales</taxon>
        <taxon>Amniculicolaceae</taxon>
        <taxon>Amniculicola</taxon>
    </lineage>
</organism>
<sequence length="517" mass="56883">MEVPTATSLQDIYPEDAIPFEKKRWEQLLSKFKQAYGKQAEFVARSPGRVNIIGEHIDYSLYEVLPMAVTADFLMAVAIRPADENPRVRIANVQSEKFPAREFDIPEGDITIDASEHEWTNYFKSGLQGVTELLRKKRGKFLSLGMDVMCDGTVPSGGGLSSSAAFTCTSALAVLAANGEKKVDKKELCELAIVSERAVGVNSGGMDQAASVFSHTGTALYVSFKPSLDYTTIAFPETDPELAFVIAQSFVAADKHVTAPVCYNLRVVECTLAAVFLSKVFNLKKDLPKDSSPLHASLRGFHDTYFEEKEDIAENTKTSVSEFETQLTKLIQLTGDYLPQEEGYSRAEICGLLGVSEDELNAQYMSKFPVRADRFMLRQRALHVFSEALRVIKFRSLLSSPPADGKELIASLGELMNETQTSCRDVYECSCPELDELCDLARKAGASGSRLTGAGWGGCSVHLVAKDKVEAVKKAWEENYYKKKFPDITEERLAEAVVVSKPGSGSMIFKVEGESVV</sequence>
<dbReference type="InterPro" id="IPR006203">
    <property type="entry name" value="GHMP_knse_ATP-bd_CS"/>
</dbReference>
<dbReference type="EMBL" id="ML977558">
    <property type="protein sequence ID" value="KAF2007085.1"/>
    <property type="molecule type" value="Genomic_DNA"/>
</dbReference>
<dbReference type="GO" id="GO:0005524">
    <property type="term" value="F:ATP binding"/>
    <property type="evidence" value="ECO:0007669"/>
    <property type="project" value="UniProtKB-KW"/>
</dbReference>
<evidence type="ECO:0000313" key="20">
    <source>
        <dbReference type="Proteomes" id="UP000799779"/>
    </source>
</evidence>
<dbReference type="FunFam" id="3.30.70.3170:FF:000002">
    <property type="entry name" value="Galactokinase"/>
    <property type="match status" value="1"/>
</dbReference>
<dbReference type="Gene3D" id="3.30.230.10">
    <property type="match status" value="1"/>
</dbReference>
<dbReference type="PROSITE" id="PS00106">
    <property type="entry name" value="GALACTOKINASE"/>
    <property type="match status" value="1"/>
</dbReference>
<dbReference type="Gene3D" id="1.20.1440.340">
    <property type="match status" value="1"/>
</dbReference>
<evidence type="ECO:0000256" key="5">
    <source>
        <dbReference type="ARBA" id="ARBA00022679"/>
    </source>
</evidence>
<dbReference type="Proteomes" id="UP000799779">
    <property type="component" value="Unassembled WGS sequence"/>
</dbReference>
<comment type="similarity">
    <text evidence="2">Belongs to the GHMP kinase family. GalK subfamily.</text>
</comment>
<dbReference type="SUPFAM" id="SSF55060">
    <property type="entry name" value="GHMP Kinase, C-terminal domain"/>
    <property type="match status" value="1"/>
</dbReference>
<dbReference type="InterPro" id="IPR014721">
    <property type="entry name" value="Ribsml_uS5_D2-typ_fold_subgr"/>
</dbReference>
<keyword evidence="20" id="KW-1185">Reference proteome</keyword>
<evidence type="ECO:0000256" key="2">
    <source>
        <dbReference type="ARBA" id="ARBA00006566"/>
    </source>
</evidence>
<dbReference type="GO" id="GO:0016126">
    <property type="term" value="P:sterol biosynthetic process"/>
    <property type="evidence" value="ECO:0007669"/>
    <property type="project" value="UniProtKB-KW"/>
</dbReference>
<evidence type="ECO:0000256" key="13">
    <source>
        <dbReference type="ARBA" id="ARBA00023277"/>
    </source>
</evidence>
<dbReference type="PRINTS" id="PR00959">
    <property type="entry name" value="MEVGALKINASE"/>
</dbReference>
<dbReference type="NCBIfam" id="TIGR00131">
    <property type="entry name" value="gal_kin"/>
    <property type="match status" value="1"/>
</dbReference>
<dbReference type="InterPro" id="IPR019741">
    <property type="entry name" value="Galactokinase_CS"/>
</dbReference>
<keyword evidence="9" id="KW-0756">Sterol biosynthesis</keyword>
<evidence type="ECO:0000259" key="18">
    <source>
        <dbReference type="Pfam" id="PF10509"/>
    </source>
</evidence>
<keyword evidence="11" id="KW-1207">Sterol metabolism</keyword>
<keyword evidence="7 19" id="KW-0418">Kinase</keyword>
<dbReference type="InterPro" id="IPR006206">
    <property type="entry name" value="Mevalonate/galactokinase"/>
</dbReference>
<evidence type="ECO:0000259" key="17">
    <source>
        <dbReference type="Pfam" id="PF08544"/>
    </source>
</evidence>
<dbReference type="PROSITE" id="PS00627">
    <property type="entry name" value="GHMP_KINASES_ATP"/>
    <property type="match status" value="1"/>
</dbReference>
<keyword evidence="8" id="KW-0067">ATP-binding</keyword>
<evidence type="ECO:0000256" key="7">
    <source>
        <dbReference type="ARBA" id="ARBA00022777"/>
    </source>
</evidence>
<dbReference type="SUPFAM" id="SSF54211">
    <property type="entry name" value="Ribosomal protein S5 domain 2-like"/>
    <property type="match status" value="1"/>
</dbReference>
<name>A0A6A5X2F6_9PLEO</name>
<evidence type="ECO:0000256" key="8">
    <source>
        <dbReference type="ARBA" id="ARBA00022840"/>
    </source>
</evidence>
<keyword evidence="12" id="KW-0443">Lipid metabolism</keyword>
<feature type="domain" description="Galactokinase N-terminal" evidence="18">
    <location>
        <begin position="31"/>
        <end position="78"/>
    </location>
</feature>
<evidence type="ECO:0000256" key="14">
    <source>
        <dbReference type="ARBA" id="ARBA00029590"/>
    </source>
</evidence>
<evidence type="ECO:0000256" key="3">
    <source>
        <dbReference type="ARBA" id="ARBA00012315"/>
    </source>
</evidence>
<dbReference type="PANTHER" id="PTHR10457:SF7">
    <property type="entry name" value="GALACTOKINASE-RELATED"/>
    <property type="match status" value="1"/>
</dbReference>
<dbReference type="Pfam" id="PF08544">
    <property type="entry name" value="GHMP_kinases_C"/>
    <property type="match status" value="1"/>
</dbReference>
<dbReference type="InterPro" id="IPR020568">
    <property type="entry name" value="Ribosomal_Su5_D2-typ_SF"/>
</dbReference>
<accession>A0A6A5X2F6</accession>
<feature type="domain" description="GHMP kinase C-terminal" evidence="17">
    <location>
        <begin position="409"/>
        <end position="481"/>
    </location>
</feature>
<evidence type="ECO:0000256" key="4">
    <source>
        <dbReference type="ARBA" id="ARBA00019487"/>
    </source>
</evidence>
<dbReference type="GO" id="GO:0006012">
    <property type="term" value="P:galactose metabolic process"/>
    <property type="evidence" value="ECO:0007669"/>
    <property type="project" value="UniProtKB-UniPathway"/>
</dbReference>
<dbReference type="GO" id="GO:0000411">
    <property type="term" value="P:positive regulation of transcription by galactose"/>
    <property type="evidence" value="ECO:0007669"/>
    <property type="project" value="UniProtKB-ARBA"/>
</dbReference>
<keyword evidence="6" id="KW-0547">Nucleotide-binding</keyword>
<gene>
    <name evidence="19" type="ORF">P154DRAFT_420830</name>
</gene>
<dbReference type="Pfam" id="PF00288">
    <property type="entry name" value="GHMP_kinases_N"/>
    <property type="match status" value="1"/>
</dbReference>
<protein>
    <recommendedName>
        <fullName evidence="4">Galactokinase</fullName>
        <ecNumber evidence="3">2.7.1.6</ecNumber>
    </recommendedName>
    <alternativeName>
        <fullName evidence="14">Galactose kinase</fullName>
    </alternativeName>
</protein>
<dbReference type="PRINTS" id="PR00473">
    <property type="entry name" value="GALCTOKINASE"/>
</dbReference>
<comment type="catalytic activity">
    <reaction evidence="15">
        <text>alpha-D-galactose + ATP = alpha-D-galactose 1-phosphate + ADP + H(+)</text>
        <dbReference type="Rhea" id="RHEA:13553"/>
        <dbReference type="ChEBI" id="CHEBI:15378"/>
        <dbReference type="ChEBI" id="CHEBI:28061"/>
        <dbReference type="ChEBI" id="CHEBI:30616"/>
        <dbReference type="ChEBI" id="CHEBI:58336"/>
        <dbReference type="ChEBI" id="CHEBI:456216"/>
        <dbReference type="EC" id="2.7.1.6"/>
    </reaction>
    <physiologicalReaction direction="left-to-right" evidence="15">
        <dbReference type="Rhea" id="RHEA:13554"/>
    </physiologicalReaction>
</comment>
<dbReference type="InterPro" id="IPR019539">
    <property type="entry name" value="GalKase_N"/>
</dbReference>
<dbReference type="InterPro" id="IPR036554">
    <property type="entry name" value="GHMP_kinase_C_sf"/>
</dbReference>
<reference evidence="19" key="1">
    <citation type="journal article" date="2020" name="Stud. Mycol.">
        <title>101 Dothideomycetes genomes: a test case for predicting lifestyles and emergence of pathogens.</title>
        <authorList>
            <person name="Haridas S."/>
            <person name="Albert R."/>
            <person name="Binder M."/>
            <person name="Bloem J."/>
            <person name="Labutti K."/>
            <person name="Salamov A."/>
            <person name="Andreopoulos B."/>
            <person name="Baker S."/>
            <person name="Barry K."/>
            <person name="Bills G."/>
            <person name="Bluhm B."/>
            <person name="Cannon C."/>
            <person name="Castanera R."/>
            <person name="Culley D."/>
            <person name="Daum C."/>
            <person name="Ezra D."/>
            <person name="Gonzalez J."/>
            <person name="Henrissat B."/>
            <person name="Kuo A."/>
            <person name="Liang C."/>
            <person name="Lipzen A."/>
            <person name="Lutzoni F."/>
            <person name="Magnuson J."/>
            <person name="Mondo S."/>
            <person name="Nolan M."/>
            <person name="Ohm R."/>
            <person name="Pangilinan J."/>
            <person name="Park H.-J."/>
            <person name="Ramirez L."/>
            <person name="Alfaro M."/>
            <person name="Sun H."/>
            <person name="Tritt A."/>
            <person name="Yoshinaga Y."/>
            <person name="Zwiers L.-H."/>
            <person name="Turgeon B."/>
            <person name="Goodwin S."/>
            <person name="Spatafora J."/>
            <person name="Crous P."/>
            <person name="Grigoriev I."/>
        </authorList>
    </citation>
    <scope>NUCLEOTIDE SEQUENCE</scope>
    <source>
        <strain evidence="19">CBS 123094</strain>
    </source>
</reference>
<dbReference type="FunFam" id="3.30.230.10:FF:000056">
    <property type="entry name" value="GAL1p Galactokinase"/>
    <property type="match status" value="1"/>
</dbReference>
<evidence type="ECO:0000259" key="16">
    <source>
        <dbReference type="Pfam" id="PF00288"/>
    </source>
</evidence>
<dbReference type="Pfam" id="PF10509">
    <property type="entry name" value="GalKase_gal_bdg"/>
    <property type="match status" value="1"/>
</dbReference>
<keyword evidence="10" id="KW-0299">Galactose metabolism</keyword>
<dbReference type="GO" id="GO:0004335">
    <property type="term" value="F:galactokinase activity"/>
    <property type="evidence" value="ECO:0007669"/>
    <property type="project" value="UniProtKB-EC"/>
</dbReference>
<keyword evidence="13" id="KW-0119">Carbohydrate metabolism</keyword>
<evidence type="ECO:0000256" key="9">
    <source>
        <dbReference type="ARBA" id="ARBA00023011"/>
    </source>
</evidence>
<dbReference type="UniPathway" id="UPA00214"/>